<dbReference type="AlphaFoldDB" id="A0A2M3ZV60"/>
<keyword evidence="1" id="KW-0812">Transmembrane</keyword>
<sequence>MTVVGHLQFLICFFFISVFFGAQPLVWAFLCRSGLLLTKWPLFFMCFPIVAYLTERLNFHSSSDRSCTAMLCLVCFA</sequence>
<feature type="transmembrane region" description="Helical" evidence="1">
    <location>
        <begin position="7"/>
        <end position="30"/>
    </location>
</feature>
<reference evidence="2" key="1">
    <citation type="submission" date="2018-01" db="EMBL/GenBank/DDBJ databases">
        <title>An insight into the sialome of Amazonian anophelines.</title>
        <authorList>
            <person name="Ribeiro J.M."/>
            <person name="Scarpassa V."/>
            <person name="Calvo E."/>
        </authorList>
    </citation>
    <scope>NUCLEOTIDE SEQUENCE</scope>
    <source>
        <tissue evidence="2">Salivary glands</tissue>
    </source>
</reference>
<evidence type="ECO:0000256" key="1">
    <source>
        <dbReference type="SAM" id="Phobius"/>
    </source>
</evidence>
<name>A0A2M3ZV60_9DIPT</name>
<protein>
    <submittedName>
        <fullName evidence="2">Putative secreted peptide</fullName>
    </submittedName>
</protein>
<organism evidence="2">
    <name type="scientific">Anopheles braziliensis</name>
    <dbReference type="NCBI Taxonomy" id="58242"/>
    <lineage>
        <taxon>Eukaryota</taxon>
        <taxon>Metazoa</taxon>
        <taxon>Ecdysozoa</taxon>
        <taxon>Arthropoda</taxon>
        <taxon>Hexapoda</taxon>
        <taxon>Insecta</taxon>
        <taxon>Pterygota</taxon>
        <taxon>Neoptera</taxon>
        <taxon>Endopterygota</taxon>
        <taxon>Diptera</taxon>
        <taxon>Nematocera</taxon>
        <taxon>Culicoidea</taxon>
        <taxon>Culicidae</taxon>
        <taxon>Anophelinae</taxon>
        <taxon>Anopheles</taxon>
    </lineage>
</organism>
<keyword evidence="1" id="KW-0472">Membrane</keyword>
<evidence type="ECO:0000313" key="2">
    <source>
        <dbReference type="EMBL" id="MBW32330.1"/>
    </source>
</evidence>
<accession>A0A2M3ZV60</accession>
<proteinExistence type="predicted"/>
<keyword evidence="1" id="KW-1133">Transmembrane helix</keyword>
<feature type="transmembrane region" description="Helical" evidence="1">
    <location>
        <begin position="36"/>
        <end position="54"/>
    </location>
</feature>
<dbReference type="EMBL" id="GGFM01011579">
    <property type="protein sequence ID" value="MBW32330.1"/>
    <property type="molecule type" value="Transcribed_RNA"/>
</dbReference>